<dbReference type="Proteomes" id="UP000234479">
    <property type="component" value="Unassembled WGS sequence"/>
</dbReference>
<dbReference type="CDD" id="cd06578">
    <property type="entry name" value="HemD"/>
    <property type="match status" value="1"/>
</dbReference>
<proteinExistence type="predicted"/>
<evidence type="ECO:0000259" key="1">
    <source>
        <dbReference type="Pfam" id="PF02602"/>
    </source>
</evidence>
<dbReference type="Gene3D" id="3.40.50.10090">
    <property type="match status" value="2"/>
</dbReference>
<dbReference type="InterPro" id="IPR003754">
    <property type="entry name" value="4pyrrol_synth_uPrphyn_synth"/>
</dbReference>
<dbReference type="GO" id="GO:0033014">
    <property type="term" value="P:tetrapyrrole biosynthetic process"/>
    <property type="evidence" value="ECO:0007669"/>
    <property type="project" value="InterPro"/>
</dbReference>
<protein>
    <submittedName>
        <fullName evidence="2">Uroporphyrinogen-III synthase</fullName>
    </submittedName>
</protein>
<dbReference type="Pfam" id="PF02602">
    <property type="entry name" value="HEM4"/>
    <property type="match status" value="1"/>
</dbReference>
<dbReference type="RefSeq" id="WP_101718630.1">
    <property type="nucleotide sequence ID" value="NZ_PJRS01000023.1"/>
</dbReference>
<dbReference type="SUPFAM" id="SSF69618">
    <property type="entry name" value="HemD-like"/>
    <property type="match status" value="1"/>
</dbReference>
<name>A0A2N5DEA3_9CAUL</name>
<evidence type="ECO:0000313" key="2">
    <source>
        <dbReference type="EMBL" id="PLR24400.1"/>
    </source>
</evidence>
<keyword evidence="3" id="KW-1185">Reference proteome</keyword>
<dbReference type="AlphaFoldDB" id="A0A2N5DEA3"/>
<evidence type="ECO:0000313" key="3">
    <source>
        <dbReference type="Proteomes" id="UP000234479"/>
    </source>
</evidence>
<organism evidence="2 3">
    <name type="scientific">Caulobacter zeae</name>
    <dbReference type="NCBI Taxonomy" id="2055137"/>
    <lineage>
        <taxon>Bacteria</taxon>
        <taxon>Pseudomonadati</taxon>
        <taxon>Pseudomonadota</taxon>
        <taxon>Alphaproteobacteria</taxon>
        <taxon>Caulobacterales</taxon>
        <taxon>Caulobacteraceae</taxon>
        <taxon>Caulobacter</taxon>
    </lineage>
</organism>
<dbReference type="EMBL" id="PJRS01000023">
    <property type="protein sequence ID" value="PLR24400.1"/>
    <property type="molecule type" value="Genomic_DNA"/>
</dbReference>
<gene>
    <name evidence="2" type="ORF">SGCZBJ_14100</name>
</gene>
<dbReference type="OrthoDB" id="7204250at2"/>
<dbReference type="GO" id="GO:0004852">
    <property type="term" value="F:uroporphyrinogen-III synthase activity"/>
    <property type="evidence" value="ECO:0007669"/>
    <property type="project" value="InterPro"/>
</dbReference>
<dbReference type="InterPro" id="IPR036108">
    <property type="entry name" value="4pyrrol_syn_uPrphyn_synt_sf"/>
</dbReference>
<accession>A0A2N5DEA3</accession>
<sequence>MTKDAHRVWITRARPGAEATAARLSALGFSPLIDPLLEVRDLPWTADLAGVGALAFTSRNGVAAFARASAQRGLPVFAVGAATADLAAAAGFSRIESAHGDVAALAALIAAHRMSFEGAVLHPAAAEPAGDLVSPLVRAGIAARTVAIYESVVRAPAAETLAALSDLHAVLLHSPKAARALAALLTEHPAPGLKAFCLSPAVAAPLVALSVDGRLGPVAAAPRPRETALFDLISP</sequence>
<reference evidence="2 3" key="1">
    <citation type="submission" date="2017-12" db="EMBL/GenBank/DDBJ databases">
        <title>The genome sequence of Caulobacter sp. 410.</title>
        <authorList>
            <person name="Gao J."/>
            <person name="Mao X."/>
            <person name="Sun J."/>
        </authorList>
    </citation>
    <scope>NUCLEOTIDE SEQUENCE [LARGE SCALE GENOMIC DNA]</scope>
    <source>
        <strain evidence="2 3">410</strain>
    </source>
</reference>
<comment type="caution">
    <text evidence="2">The sequence shown here is derived from an EMBL/GenBank/DDBJ whole genome shotgun (WGS) entry which is preliminary data.</text>
</comment>
<feature type="domain" description="Tetrapyrrole biosynthesis uroporphyrinogen III synthase" evidence="1">
    <location>
        <begin position="19"/>
        <end position="211"/>
    </location>
</feature>